<feature type="non-terminal residue" evidence="1">
    <location>
        <position position="1"/>
    </location>
</feature>
<evidence type="ECO:0000313" key="1">
    <source>
        <dbReference type="EMBL" id="GAG84322.1"/>
    </source>
</evidence>
<dbReference type="SUPFAM" id="SSF54001">
    <property type="entry name" value="Cysteine proteinases"/>
    <property type="match status" value="1"/>
</dbReference>
<dbReference type="Gene3D" id="3.90.1720.10">
    <property type="entry name" value="endopeptidase domain like (from Nostoc punctiforme)"/>
    <property type="match status" value="1"/>
</dbReference>
<sequence length="174" mass="19645">GIRECIKVGDNIGCQGEKIISKIIRRFKGGRWNLSHIAVIIRDVTNEGTGRVEVLEAVGKGGMQRNYLSKIYEANHGKLFWIQTGCNCEERKAIMEMGAEIIGKKIKYDFKSTWLAVFSPIFMDAKKFNCSEVAWYLLTKAGKFAKRYDGKKQIAPVPGDLPDWIGVEPIEIDM</sequence>
<dbReference type="InterPro" id="IPR038765">
    <property type="entry name" value="Papain-like_cys_pep_sf"/>
</dbReference>
<comment type="caution">
    <text evidence="1">The sequence shown here is derived from an EMBL/GenBank/DDBJ whole genome shotgun (WGS) entry which is preliminary data.</text>
</comment>
<reference evidence="1" key="1">
    <citation type="journal article" date="2014" name="Front. Microbiol.">
        <title>High frequency of phylogenetically diverse reductive dehalogenase-homologous genes in deep subseafloor sedimentary metagenomes.</title>
        <authorList>
            <person name="Kawai M."/>
            <person name="Futagami T."/>
            <person name="Toyoda A."/>
            <person name="Takaki Y."/>
            <person name="Nishi S."/>
            <person name="Hori S."/>
            <person name="Arai W."/>
            <person name="Tsubouchi T."/>
            <person name="Morono Y."/>
            <person name="Uchiyama I."/>
            <person name="Ito T."/>
            <person name="Fujiyama A."/>
            <person name="Inagaki F."/>
            <person name="Takami H."/>
        </authorList>
    </citation>
    <scope>NUCLEOTIDE SEQUENCE</scope>
    <source>
        <strain evidence="1">Expedition CK06-06</strain>
    </source>
</reference>
<dbReference type="AlphaFoldDB" id="X1BT52"/>
<accession>X1BT52</accession>
<proteinExistence type="predicted"/>
<gene>
    <name evidence="1" type="ORF">S01H4_22028</name>
</gene>
<protein>
    <submittedName>
        <fullName evidence="1">Uncharacterized protein</fullName>
    </submittedName>
</protein>
<dbReference type="EMBL" id="BART01010042">
    <property type="protein sequence ID" value="GAG84322.1"/>
    <property type="molecule type" value="Genomic_DNA"/>
</dbReference>
<name>X1BT52_9ZZZZ</name>
<organism evidence="1">
    <name type="scientific">marine sediment metagenome</name>
    <dbReference type="NCBI Taxonomy" id="412755"/>
    <lineage>
        <taxon>unclassified sequences</taxon>
        <taxon>metagenomes</taxon>
        <taxon>ecological metagenomes</taxon>
    </lineage>
</organism>